<organism evidence="1 2">
    <name type="scientific">Anaeramoeba ignava</name>
    <name type="common">Anaerobic marine amoeba</name>
    <dbReference type="NCBI Taxonomy" id="1746090"/>
    <lineage>
        <taxon>Eukaryota</taxon>
        <taxon>Metamonada</taxon>
        <taxon>Anaeramoebidae</taxon>
        <taxon>Anaeramoeba</taxon>
    </lineage>
</organism>
<accession>A0A9Q0LSN1</accession>
<evidence type="ECO:0000313" key="1">
    <source>
        <dbReference type="EMBL" id="KAJ5077809.1"/>
    </source>
</evidence>
<keyword evidence="2" id="KW-1185">Reference proteome</keyword>
<dbReference type="AlphaFoldDB" id="A0A9Q0LSN1"/>
<comment type="caution">
    <text evidence="1">The sequence shown here is derived from an EMBL/GenBank/DDBJ whole genome shotgun (WGS) entry which is preliminary data.</text>
</comment>
<dbReference type="Proteomes" id="UP001149090">
    <property type="component" value="Unassembled WGS sequence"/>
</dbReference>
<protein>
    <submittedName>
        <fullName evidence="1">Uncharacterized protein</fullName>
    </submittedName>
</protein>
<name>A0A9Q0LSN1_ANAIG</name>
<reference evidence="1" key="1">
    <citation type="submission" date="2022-10" db="EMBL/GenBank/DDBJ databases">
        <title>Novel sulphate-reducing endosymbionts in the free-living metamonad Anaeramoeba.</title>
        <authorList>
            <person name="Jerlstrom-Hultqvist J."/>
            <person name="Cepicka I."/>
            <person name="Gallot-Lavallee L."/>
            <person name="Salas-Leiva D."/>
            <person name="Curtis B.A."/>
            <person name="Zahonova K."/>
            <person name="Pipaliya S."/>
            <person name="Dacks J."/>
            <person name="Roger A.J."/>
        </authorList>
    </citation>
    <scope>NUCLEOTIDE SEQUENCE</scope>
    <source>
        <strain evidence="1">BMAN</strain>
    </source>
</reference>
<proteinExistence type="predicted"/>
<gene>
    <name evidence="1" type="ORF">M0811_05499</name>
</gene>
<sequence>MHTILWKCEHVITLTTNNLTKNKLQNCRQSNLLKEYYQPTKQQSQDIIMEELGKQIHLRNRFSIGINLTGFDSKSKYDWKQALRKRWRDTMRGIEIGNQSRTNYWTEVKRIAKLRKDII</sequence>
<dbReference type="EMBL" id="JAPDFW010000056">
    <property type="protein sequence ID" value="KAJ5077809.1"/>
    <property type="molecule type" value="Genomic_DNA"/>
</dbReference>
<evidence type="ECO:0000313" key="2">
    <source>
        <dbReference type="Proteomes" id="UP001149090"/>
    </source>
</evidence>